<comment type="caution">
    <text evidence="2">The sequence shown here is derived from an EMBL/GenBank/DDBJ whole genome shotgun (WGS) entry which is preliminary data.</text>
</comment>
<evidence type="ECO:0000313" key="2">
    <source>
        <dbReference type="EMBL" id="KAK7372096.1"/>
    </source>
</evidence>
<evidence type="ECO:0000313" key="3">
    <source>
        <dbReference type="Proteomes" id="UP001374584"/>
    </source>
</evidence>
<keyword evidence="1" id="KW-0812">Transmembrane</keyword>
<reference evidence="2 3" key="1">
    <citation type="submission" date="2024-01" db="EMBL/GenBank/DDBJ databases">
        <title>The genomes of 5 underutilized Papilionoideae crops provide insights into root nodulation and disease resistanc.</title>
        <authorList>
            <person name="Jiang F."/>
        </authorList>
    </citation>
    <scope>NUCLEOTIDE SEQUENCE [LARGE SCALE GENOMIC DNA]</scope>
    <source>
        <strain evidence="2">JINMINGXINNONG_FW02</strain>
        <tissue evidence="2">Leaves</tissue>
    </source>
</reference>
<gene>
    <name evidence="2" type="ORF">VNO80_05465</name>
</gene>
<protein>
    <submittedName>
        <fullName evidence="2">Uncharacterized protein</fullName>
    </submittedName>
</protein>
<name>A0AAN9RGR1_PHACN</name>
<keyword evidence="1" id="KW-0472">Membrane</keyword>
<keyword evidence="1" id="KW-1133">Transmembrane helix</keyword>
<dbReference type="AlphaFoldDB" id="A0AAN9RGR1"/>
<dbReference type="EMBL" id="JAYMYR010000003">
    <property type="protein sequence ID" value="KAK7372096.1"/>
    <property type="molecule type" value="Genomic_DNA"/>
</dbReference>
<accession>A0AAN9RGR1</accession>
<evidence type="ECO:0000256" key="1">
    <source>
        <dbReference type="SAM" id="Phobius"/>
    </source>
</evidence>
<proteinExistence type="predicted"/>
<feature type="transmembrane region" description="Helical" evidence="1">
    <location>
        <begin position="67"/>
        <end position="89"/>
    </location>
</feature>
<sequence>MNSDTPFSAFISSSTRSKYNEAKTEEKERLENRRAWARRRIISKAPSNIRPPRVSLNLRTAALKRPYLILPTLTPFAFWILLLSELYLASLTVTLANLTVALADDVDLFHWMLVFSRRSLSSVNVLI</sequence>
<keyword evidence="3" id="KW-1185">Reference proteome</keyword>
<organism evidence="2 3">
    <name type="scientific">Phaseolus coccineus</name>
    <name type="common">Scarlet runner bean</name>
    <name type="synonym">Phaseolus multiflorus</name>
    <dbReference type="NCBI Taxonomy" id="3886"/>
    <lineage>
        <taxon>Eukaryota</taxon>
        <taxon>Viridiplantae</taxon>
        <taxon>Streptophyta</taxon>
        <taxon>Embryophyta</taxon>
        <taxon>Tracheophyta</taxon>
        <taxon>Spermatophyta</taxon>
        <taxon>Magnoliopsida</taxon>
        <taxon>eudicotyledons</taxon>
        <taxon>Gunneridae</taxon>
        <taxon>Pentapetalae</taxon>
        <taxon>rosids</taxon>
        <taxon>fabids</taxon>
        <taxon>Fabales</taxon>
        <taxon>Fabaceae</taxon>
        <taxon>Papilionoideae</taxon>
        <taxon>50 kb inversion clade</taxon>
        <taxon>NPAAA clade</taxon>
        <taxon>indigoferoid/millettioid clade</taxon>
        <taxon>Phaseoleae</taxon>
        <taxon>Phaseolus</taxon>
    </lineage>
</organism>
<dbReference type="Proteomes" id="UP001374584">
    <property type="component" value="Unassembled WGS sequence"/>
</dbReference>